<proteinExistence type="predicted"/>
<keyword evidence="2" id="KW-0808">Transferase</keyword>
<evidence type="ECO:0000313" key="2">
    <source>
        <dbReference type="EMBL" id="TDT39471.1"/>
    </source>
</evidence>
<dbReference type="Gene3D" id="3.40.50.150">
    <property type="entry name" value="Vaccinia Virus protein VP39"/>
    <property type="match status" value="1"/>
</dbReference>
<sequence>MTDEKKYMDFAKSLVGLRHQDVLEVGGCISPEVITDYEPRSWTSIDVNPKRFEGKTTFNGNFTFTAENMSVTDIKHPDNSFDRIFSVNCFEHVDDLKKGMDEMFRVLRPGGKLFTIFGPIWSSPVGHHTWIEYEGHIYHFMNGVFPDWDHLIKTRSELKSDLEERYDEELAENICRYVYDSSDINRLADGDYEKNLKDSNFRVNLRVRKKRGKKPSKKRREAIIYNYPSCNDPTVTEYLLVVSKGKISIRDTFTMYFGLVSQLMNKILQKVFPRSV</sequence>
<dbReference type="InterPro" id="IPR013216">
    <property type="entry name" value="Methyltransf_11"/>
</dbReference>
<dbReference type="SUPFAM" id="SSF53335">
    <property type="entry name" value="S-adenosyl-L-methionine-dependent methyltransferases"/>
    <property type="match status" value="1"/>
</dbReference>
<reference evidence="2 3" key="1">
    <citation type="submission" date="2019-03" db="EMBL/GenBank/DDBJ databases">
        <title>Genomic Encyclopedia of Type Strains, Phase IV (KMG-IV): sequencing the most valuable type-strain genomes for metagenomic binning, comparative biology and taxonomic classification.</title>
        <authorList>
            <person name="Goeker M."/>
        </authorList>
    </citation>
    <scope>NUCLEOTIDE SEQUENCE [LARGE SCALE GENOMIC DNA]</scope>
    <source>
        <strain evidence="2 3">DSM 15505</strain>
    </source>
</reference>
<dbReference type="CDD" id="cd02440">
    <property type="entry name" value="AdoMet_MTases"/>
    <property type="match status" value="1"/>
</dbReference>
<accession>A0A4R7JMX9</accession>
<comment type="caution">
    <text evidence="2">The sequence shown here is derived from an EMBL/GenBank/DDBJ whole genome shotgun (WGS) entry which is preliminary data.</text>
</comment>
<dbReference type="OrthoDB" id="932345at2"/>
<keyword evidence="3" id="KW-1185">Reference proteome</keyword>
<evidence type="ECO:0000259" key="1">
    <source>
        <dbReference type="Pfam" id="PF08241"/>
    </source>
</evidence>
<name>A0A4R7JMX9_9GAMM</name>
<dbReference type="Pfam" id="PF08241">
    <property type="entry name" value="Methyltransf_11"/>
    <property type="match status" value="1"/>
</dbReference>
<keyword evidence="2" id="KW-0830">Ubiquinone</keyword>
<feature type="domain" description="Methyltransferase type 11" evidence="1">
    <location>
        <begin position="40"/>
        <end position="114"/>
    </location>
</feature>
<organism evidence="2 3">
    <name type="scientific">Halospina denitrificans</name>
    <dbReference type="NCBI Taxonomy" id="332522"/>
    <lineage>
        <taxon>Bacteria</taxon>
        <taxon>Pseudomonadati</taxon>
        <taxon>Pseudomonadota</taxon>
        <taxon>Gammaproteobacteria</taxon>
        <taxon>Halospina</taxon>
    </lineage>
</organism>
<gene>
    <name evidence="2" type="ORF">DES49_2398</name>
</gene>
<dbReference type="AlphaFoldDB" id="A0A4R7JMX9"/>
<evidence type="ECO:0000313" key="3">
    <source>
        <dbReference type="Proteomes" id="UP000295830"/>
    </source>
</evidence>
<dbReference type="GO" id="GO:0032259">
    <property type="term" value="P:methylation"/>
    <property type="evidence" value="ECO:0007669"/>
    <property type="project" value="UniProtKB-KW"/>
</dbReference>
<keyword evidence="2" id="KW-0489">Methyltransferase</keyword>
<dbReference type="GO" id="GO:0008757">
    <property type="term" value="F:S-adenosylmethionine-dependent methyltransferase activity"/>
    <property type="evidence" value="ECO:0007669"/>
    <property type="project" value="InterPro"/>
</dbReference>
<dbReference type="EMBL" id="SOAX01000005">
    <property type="protein sequence ID" value="TDT39471.1"/>
    <property type="molecule type" value="Genomic_DNA"/>
</dbReference>
<dbReference type="RefSeq" id="WP_133736637.1">
    <property type="nucleotide sequence ID" value="NZ_SOAX01000005.1"/>
</dbReference>
<dbReference type="InterPro" id="IPR029063">
    <property type="entry name" value="SAM-dependent_MTases_sf"/>
</dbReference>
<protein>
    <submittedName>
        <fullName evidence="2">Ubiquinone/menaquinone biosynthesis C-methylase UbiE</fullName>
    </submittedName>
</protein>
<dbReference type="Proteomes" id="UP000295830">
    <property type="component" value="Unassembled WGS sequence"/>
</dbReference>